<evidence type="ECO:0000259" key="2">
    <source>
        <dbReference type="Pfam" id="PF01548"/>
    </source>
</evidence>
<gene>
    <name evidence="5" type="ORF">ACFFTR_39740</name>
</gene>
<feature type="domain" description="Integrase catalytic" evidence="4">
    <location>
        <begin position="362"/>
        <end position="415"/>
    </location>
</feature>
<reference evidence="5 6" key="1">
    <citation type="submission" date="2024-09" db="EMBL/GenBank/DDBJ databases">
        <authorList>
            <person name="Sun Q."/>
            <person name="Mori K."/>
        </authorList>
    </citation>
    <scope>NUCLEOTIDE SEQUENCE [LARGE SCALE GENOMIC DNA]</scope>
    <source>
        <strain evidence="5 6">JCM 3307</strain>
    </source>
</reference>
<dbReference type="Proteomes" id="UP001589608">
    <property type="component" value="Unassembled WGS sequence"/>
</dbReference>
<dbReference type="Pfam" id="PF13333">
    <property type="entry name" value="rve_2"/>
    <property type="match status" value="1"/>
</dbReference>
<sequence>MDAAVGSALAEPVEPACDARSAGSAVDRLGADSQRLLPVRLVDEQLLDWAASFGAKRFVFAIEGTGSYGAGLTSAVRRRDIGVIEVLRTDRRDRRPRGKSDTIDAENAARAVLNGDATAVPKTNGGVVEMLRQIKVAKDVAVKARTATMITLKALIVTARPELREQLQPLSKMALIQRCASLRPGDIDTVTAATKHALRSLARRWQYLNDEIRTHGALLAQLTAQHVPQLVAAFGVGADTAAEMLIVAGDNIDRVRSEPAWARLCGVAPVPASSGLTNRHRLNRGGHRQANAALARAVIVRMQHHQPTAPTSPAAPPKARPKPRSSAASNDSSPVKSGPCYDPSATPHPQFDTYRSVNALMETFWSTLKIELVYRMSRRTRDEAENAIFEYIDGWYNTRRIQRELGYQSPDEYETAWHAQNEPDNLTPVPTGGR</sequence>
<evidence type="ECO:0000259" key="3">
    <source>
        <dbReference type="Pfam" id="PF02371"/>
    </source>
</evidence>
<dbReference type="InterPro" id="IPR002525">
    <property type="entry name" value="Transp_IS110-like_N"/>
</dbReference>
<keyword evidence="6" id="KW-1185">Reference proteome</keyword>
<dbReference type="InterPro" id="IPR003346">
    <property type="entry name" value="Transposase_20"/>
</dbReference>
<dbReference type="PANTHER" id="PTHR33055">
    <property type="entry name" value="TRANSPOSASE FOR INSERTION SEQUENCE ELEMENT IS1111A"/>
    <property type="match status" value="1"/>
</dbReference>
<dbReference type="Pfam" id="PF01548">
    <property type="entry name" value="DEDD_Tnp_IS110"/>
    <property type="match status" value="1"/>
</dbReference>
<evidence type="ECO:0000313" key="5">
    <source>
        <dbReference type="EMBL" id="MFB9449247.1"/>
    </source>
</evidence>
<dbReference type="InterPro" id="IPR012337">
    <property type="entry name" value="RNaseH-like_sf"/>
</dbReference>
<evidence type="ECO:0000256" key="1">
    <source>
        <dbReference type="SAM" id="MobiDB-lite"/>
    </source>
</evidence>
<evidence type="ECO:0000259" key="4">
    <source>
        <dbReference type="Pfam" id="PF13333"/>
    </source>
</evidence>
<dbReference type="SUPFAM" id="SSF53098">
    <property type="entry name" value="Ribonuclease H-like"/>
    <property type="match status" value="1"/>
</dbReference>
<name>A0ABV5MK64_9ACTN</name>
<dbReference type="InterPro" id="IPR047650">
    <property type="entry name" value="Transpos_IS110"/>
</dbReference>
<dbReference type="PANTHER" id="PTHR33055:SF16">
    <property type="entry name" value="TRANSPOSASE FOR INSERTION SEQUENCE ELEMENT IS1547"/>
    <property type="match status" value="1"/>
</dbReference>
<dbReference type="Pfam" id="PF02371">
    <property type="entry name" value="Transposase_20"/>
    <property type="match status" value="1"/>
</dbReference>
<dbReference type="EMBL" id="JBHMCA010000065">
    <property type="protein sequence ID" value="MFB9449247.1"/>
    <property type="molecule type" value="Genomic_DNA"/>
</dbReference>
<protein>
    <submittedName>
        <fullName evidence="5">Transposase</fullName>
    </submittedName>
</protein>
<feature type="domain" description="Transposase IS116/IS110/IS902 C-terminal" evidence="3">
    <location>
        <begin position="234"/>
        <end position="309"/>
    </location>
</feature>
<feature type="region of interest" description="Disordered" evidence="1">
    <location>
        <begin position="304"/>
        <end position="349"/>
    </location>
</feature>
<comment type="caution">
    <text evidence="5">The sequence shown here is derived from an EMBL/GenBank/DDBJ whole genome shotgun (WGS) entry which is preliminary data.</text>
</comment>
<dbReference type="InterPro" id="IPR001584">
    <property type="entry name" value="Integrase_cat-core"/>
</dbReference>
<dbReference type="RefSeq" id="WP_223103484.1">
    <property type="nucleotide sequence ID" value="NZ_CP061913.1"/>
</dbReference>
<organism evidence="5 6">
    <name type="scientific">Dactylosporangium vinaceum</name>
    <dbReference type="NCBI Taxonomy" id="53362"/>
    <lineage>
        <taxon>Bacteria</taxon>
        <taxon>Bacillati</taxon>
        <taxon>Actinomycetota</taxon>
        <taxon>Actinomycetes</taxon>
        <taxon>Micromonosporales</taxon>
        <taxon>Micromonosporaceae</taxon>
        <taxon>Dactylosporangium</taxon>
    </lineage>
</organism>
<proteinExistence type="predicted"/>
<accession>A0ABV5MK64</accession>
<feature type="domain" description="Transposase IS110-like N-terminal" evidence="2">
    <location>
        <begin position="44"/>
        <end position="158"/>
    </location>
</feature>
<evidence type="ECO:0000313" key="6">
    <source>
        <dbReference type="Proteomes" id="UP001589608"/>
    </source>
</evidence>